<keyword evidence="3" id="KW-1185">Reference proteome</keyword>
<dbReference type="EMBL" id="WOFH01000014">
    <property type="protein sequence ID" value="MUN41445.1"/>
    <property type="molecule type" value="Genomic_DNA"/>
</dbReference>
<sequence length="90" mass="9733">MPPTTQQPAAWPEGVIARYLTVGGATVDLMRSRAGITAVCRGCPVAHATRAFERAGSVRQDGGKRATEQAQEWAQTHAERCRAMPRPDSE</sequence>
<evidence type="ECO:0000313" key="2">
    <source>
        <dbReference type="EMBL" id="MUN41445.1"/>
    </source>
</evidence>
<dbReference type="Proteomes" id="UP000432015">
    <property type="component" value="Unassembled WGS sequence"/>
</dbReference>
<evidence type="ECO:0000313" key="3">
    <source>
        <dbReference type="Proteomes" id="UP000432015"/>
    </source>
</evidence>
<protein>
    <submittedName>
        <fullName evidence="2">Uncharacterized protein</fullName>
    </submittedName>
</protein>
<proteinExistence type="predicted"/>
<feature type="compositionally biased region" description="Basic and acidic residues" evidence="1">
    <location>
        <begin position="77"/>
        <end position="90"/>
    </location>
</feature>
<dbReference type="AlphaFoldDB" id="A0A7K1LB82"/>
<dbReference type="RefSeq" id="WP_156220616.1">
    <property type="nucleotide sequence ID" value="NZ_WOFH01000014.1"/>
</dbReference>
<name>A0A7K1LB82_9ACTN</name>
<accession>A0A7K1LB82</accession>
<reference evidence="2 3" key="1">
    <citation type="submission" date="2019-11" db="EMBL/GenBank/DDBJ databases">
        <authorList>
            <person name="Cao P."/>
        </authorList>
    </citation>
    <scope>NUCLEOTIDE SEQUENCE [LARGE SCALE GENOMIC DNA]</scope>
    <source>
        <strain evidence="2 3">NEAU-AAG5</strain>
    </source>
</reference>
<comment type="caution">
    <text evidence="2">The sequence shown here is derived from an EMBL/GenBank/DDBJ whole genome shotgun (WGS) entry which is preliminary data.</text>
</comment>
<gene>
    <name evidence="2" type="ORF">GNZ18_33360</name>
</gene>
<feature type="region of interest" description="Disordered" evidence="1">
    <location>
        <begin position="56"/>
        <end position="90"/>
    </location>
</feature>
<organism evidence="2 3">
    <name type="scientific">Actinomadura litoris</name>
    <dbReference type="NCBI Taxonomy" id="2678616"/>
    <lineage>
        <taxon>Bacteria</taxon>
        <taxon>Bacillati</taxon>
        <taxon>Actinomycetota</taxon>
        <taxon>Actinomycetes</taxon>
        <taxon>Streptosporangiales</taxon>
        <taxon>Thermomonosporaceae</taxon>
        <taxon>Actinomadura</taxon>
    </lineage>
</organism>
<evidence type="ECO:0000256" key="1">
    <source>
        <dbReference type="SAM" id="MobiDB-lite"/>
    </source>
</evidence>